<dbReference type="Proteomes" id="UP000887565">
    <property type="component" value="Unplaced"/>
</dbReference>
<feature type="transmembrane region" description="Helical" evidence="6">
    <location>
        <begin position="12"/>
        <end position="35"/>
    </location>
</feature>
<dbReference type="AlphaFoldDB" id="A0A915J5Z2"/>
<evidence type="ECO:0000256" key="5">
    <source>
        <dbReference type="SAM" id="MobiDB-lite"/>
    </source>
</evidence>
<name>A0A915J5Z2_ROMCU</name>
<reference evidence="8" key="1">
    <citation type="submission" date="2022-11" db="UniProtKB">
        <authorList>
            <consortium name="WormBaseParasite"/>
        </authorList>
    </citation>
    <scope>IDENTIFICATION</scope>
</reference>
<protein>
    <submittedName>
        <fullName evidence="8">Uncharacterized protein</fullName>
    </submittedName>
</protein>
<keyword evidence="7" id="KW-1185">Reference proteome</keyword>
<dbReference type="GO" id="GO:0042330">
    <property type="term" value="P:taxis"/>
    <property type="evidence" value="ECO:0007669"/>
    <property type="project" value="TreeGrafter"/>
</dbReference>
<evidence type="ECO:0000313" key="8">
    <source>
        <dbReference type="WBParaSite" id="nRc.2.0.1.t21866-RA"/>
    </source>
</evidence>
<dbReference type="PANTHER" id="PTHR21676">
    <property type="entry name" value="PROTEIN STUM"/>
    <property type="match status" value="1"/>
</dbReference>
<dbReference type="PANTHER" id="PTHR21676:SF7">
    <property type="entry name" value="PROTEIN SPEC3"/>
    <property type="match status" value="1"/>
</dbReference>
<dbReference type="InterPro" id="IPR026673">
    <property type="entry name" value="SPEC3/Stum"/>
</dbReference>
<evidence type="ECO:0000256" key="4">
    <source>
        <dbReference type="ARBA" id="ARBA00023136"/>
    </source>
</evidence>
<evidence type="ECO:0000313" key="7">
    <source>
        <dbReference type="Proteomes" id="UP000887565"/>
    </source>
</evidence>
<keyword evidence="3 6" id="KW-1133">Transmembrane helix</keyword>
<dbReference type="Pfam" id="PF15795">
    <property type="entry name" value="Spec3"/>
    <property type="match status" value="1"/>
</dbReference>
<sequence>MLPAEGRLLLTFFINFLVAVSQFCTVTFFLVGWFWSVAWGGLMITYSIDYRNALIGYRREAVTAVALDALTKHSLWNRKRVRNLVTQGLKRTSKKNGDVTISNEQRRENIEV</sequence>
<dbReference type="GO" id="GO:0050954">
    <property type="term" value="P:sensory perception of mechanical stimulus"/>
    <property type="evidence" value="ECO:0007669"/>
    <property type="project" value="TreeGrafter"/>
</dbReference>
<dbReference type="GO" id="GO:0019230">
    <property type="term" value="P:proprioception"/>
    <property type="evidence" value="ECO:0007669"/>
    <property type="project" value="TreeGrafter"/>
</dbReference>
<accession>A0A915J5Z2</accession>
<keyword evidence="4 6" id="KW-0472">Membrane</keyword>
<evidence type="ECO:0000256" key="1">
    <source>
        <dbReference type="ARBA" id="ARBA00004141"/>
    </source>
</evidence>
<evidence type="ECO:0000256" key="6">
    <source>
        <dbReference type="SAM" id="Phobius"/>
    </source>
</evidence>
<dbReference type="GO" id="GO:0016020">
    <property type="term" value="C:membrane"/>
    <property type="evidence" value="ECO:0007669"/>
    <property type="project" value="UniProtKB-SubCell"/>
</dbReference>
<dbReference type="WBParaSite" id="nRc.2.0.1.t21866-RA">
    <property type="protein sequence ID" value="nRc.2.0.1.t21866-RA"/>
    <property type="gene ID" value="nRc.2.0.1.g21866"/>
</dbReference>
<comment type="subcellular location">
    <subcellularLocation>
        <location evidence="1">Membrane</location>
        <topology evidence="1">Multi-pass membrane protein</topology>
    </subcellularLocation>
</comment>
<evidence type="ECO:0000256" key="2">
    <source>
        <dbReference type="ARBA" id="ARBA00022692"/>
    </source>
</evidence>
<dbReference type="OMA" id="LMITYSI"/>
<evidence type="ECO:0000256" key="3">
    <source>
        <dbReference type="ARBA" id="ARBA00022989"/>
    </source>
</evidence>
<dbReference type="GO" id="GO:0071683">
    <property type="term" value="C:sensory dendrite"/>
    <property type="evidence" value="ECO:0007669"/>
    <property type="project" value="TreeGrafter"/>
</dbReference>
<organism evidence="7 8">
    <name type="scientific">Romanomermis culicivorax</name>
    <name type="common">Nematode worm</name>
    <dbReference type="NCBI Taxonomy" id="13658"/>
    <lineage>
        <taxon>Eukaryota</taxon>
        <taxon>Metazoa</taxon>
        <taxon>Ecdysozoa</taxon>
        <taxon>Nematoda</taxon>
        <taxon>Enoplea</taxon>
        <taxon>Dorylaimia</taxon>
        <taxon>Mermithida</taxon>
        <taxon>Mermithoidea</taxon>
        <taxon>Mermithidae</taxon>
        <taxon>Romanomermis</taxon>
    </lineage>
</organism>
<keyword evidence="2 6" id="KW-0812">Transmembrane</keyword>
<proteinExistence type="predicted"/>
<feature type="region of interest" description="Disordered" evidence="5">
    <location>
        <begin position="91"/>
        <end position="112"/>
    </location>
</feature>